<keyword evidence="1" id="KW-0472">Membrane</keyword>
<evidence type="ECO:0000313" key="2">
    <source>
        <dbReference type="EMBL" id="ACC97902.1"/>
    </source>
</evidence>
<dbReference type="OrthoDB" id="139918at2"/>
<dbReference type="KEGG" id="emi:Emin_0343"/>
<gene>
    <name evidence="2" type="ordered locus">Emin_0343</name>
</gene>
<dbReference type="HOGENOM" id="CLU_581066_0_0_0"/>
<accession>B2KB80</accession>
<keyword evidence="3" id="KW-1185">Reference proteome</keyword>
<feature type="transmembrane region" description="Helical" evidence="1">
    <location>
        <begin position="167"/>
        <end position="193"/>
    </location>
</feature>
<evidence type="ECO:0000256" key="1">
    <source>
        <dbReference type="SAM" id="Phobius"/>
    </source>
</evidence>
<feature type="transmembrane region" description="Helical" evidence="1">
    <location>
        <begin position="205"/>
        <end position="228"/>
    </location>
</feature>
<reference evidence="2 3" key="1">
    <citation type="journal article" date="2009" name="Appl. Environ. Microbiol.">
        <title>Genomic analysis of 'Elusimicrobium minutum,' the first cultivated representative of the phylum 'Elusimicrobia' (formerly termite group 1).</title>
        <authorList>
            <person name="Herlemann D.P.R."/>
            <person name="Geissinger O."/>
            <person name="Ikeda-Ohtsubo W."/>
            <person name="Kunin V."/>
            <person name="Sun H."/>
            <person name="Lapidus A."/>
            <person name="Hugenholtz P."/>
            <person name="Brune A."/>
        </authorList>
    </citation>
    <scope>NUCLEOTIDE SEQUENCE [LARGE SCALE GENOMIC DNA]</scope>
    <source>
        <strain evidence="2 3">Pei191</strain>
    </source>
</reference>
<feature type="transmembrane region" description="Helical" evidence="1">
    <location>
        <begin position="46"/>
        <end position="71"/>
    </location>
</feature>
<feature type="transmembrane region" description="Helical" evidence="1">
    <location>
        <begin position="108"/>
        <end position="125"/>
    </location>
</feature>
<feature type="transmembrane region" description="Helical" evidence="1">
    <location>
        <begin position="83"/>
        <end position="102"/>
    </location>
</feature>
<protein>
    <submittedName>
        <fullName evidence="2">Uncharacterized protein</fullName>
    </submittedName>
</protein>
<feature type="transmembrane region" description="Helical" evidence="1">
    <location>
        <begin position="253"/>
        <end position="276"/>
    </location>
</feature>
<feature type="transmembrane region" description="Helical" evidence="1">
    <location>
        <begin position="137"/>
        <end position="155"/>
    </location>
</feature>
<evidence type="ECO:0000313" key="3">
    <source>
        <dbReference type="Proteomes" id="UP000001029"/>
    </source>
</evidence>
<dbReference type="AlphaFoldDB" id="B2KB80"/>
<dbReference type="EMBL" id="CP001055">
    <property type="protein sequence ID" value="ACC97902.1"/>
    <property type="molecule type" value="Genomic_DNA"/>
</dbReference>
<name>B2KB80_ELUMP</name>
<dbReference type="Proteomes" id="UP000001029">
    <property type="component" value="Chromosome"/>
</dbReference>
<organism evidence="2 3">
    <name type="scientific">Elusimicrobium minutum (strain Pei191)</name>
    <dbReference type="NCBI Taxonomy" id="445932"/>
    <lineage>
        <taxon>Bacteria</taxon>
        <taxon>Pseudomonadati</taxon>
        <taxon>Elusimicrobiota</taxon>
        <taxon>Elusimicrobia</taxon>
        <taxon>Elusimicrobiales</taxon>
        <taxon>Elusimicrobiaceae</taxon>
        <taxon>Elusimicrobium</taxon>
    </lineage>
</organism>
<feature type="transmembrane region" description="Helical" evidence="1">
    <location>
        <begin position="314"/>
        <end position="333"/>
    </location>
</feature>
<sequence length="470" mass="53778">MLKNRVFFLICAICAATGILLRITYIPAPLTYDETFTVVTASPDFGVFYILKYFLIPDVHPPLYNLTLYLWNHVFPAMTKTTSIIPSGIFSLVSILSAWFLFPKYLPKTQKIIFFTLICISPLVIKHSFEVRSYSFMLMLSLFLTFFCVNLAQKIKDVNEINFKEFALYFILTAALSATHYFGSIVAGVYFIILAGTALKYKKYFWHFCAAYGLFLALFLPWLIWHYFAQIEAANGGWWGTSELVLAELLNDVFINVFAGTLPAVFLAISGIYVLLKAKKTSEELKETSVTFSFTAVVLTLFFCLLLQPKLTFFMGRFFTALLPCLFLLFSFVMCRAQKQNRYFMFVNAIILVSMLCISLQNIFDYKVNTGGKTAAEYLTQNSNGSKNFYFYSRNFYPKKSEALVFGYYIKVPGAKVININEPEGLSYLKKHDKNALVWIPINNFGGLPPFTKVKCIKQDCFIRINTNEQ</sequence>
<dbReference type="RefSeq" id="WP_012414517.1">
    <property type="nucleotide sequence ID" value="NC_010644.1"/>
</dbReference>
<keyword evidence="1" id="KW-1133">Transmembrane helix</keyword>
<feature type="transmembrane region" description="Helical" evidence="1">
    <location>
        <begin position="345"/>
        <end position="364"/>
    </location>
</feature>
<keyword evidence="1" id="KW-0812">Transmembrane</keyword>
<dbReference type="STRING" id="445932.Emin_0343"/>
<feature type="transmembrane region" description="Helical" evidence="1">
    <location>
        <begin position="288"/>
        <end position="308"/>
    </location>
</feature>
<proteinExistence type="predicted"/>